<dbReference type="InterPro" id="IPR029063">
    <property type="entry name" value="SAM-dependent_MTases_sf"/>
</dbReference>
<dbReference type="EC" id="2.1.1.171" evidence="3 8"/>
<evidence type="ECO:0000256" key="8">
    <source>
        <dbReference type="PIRNR" id="PIRNR004553"/>
    </source>
</evidence>
<evidence type="ECO:0000256" key="7">
    <source>
        <dbReference type="ARBA" id="ARBA00048326"/>
    </source>
</evidence>
<accession>A0A7C2AC53</accession>
<evidence type="ECO:0000256" key="5">
    <source>
        <dbReference type="ARBA" id="ARBA00022603"/>
    </source>
</evidence>
<dbReference type="PIRSF" id="PIRSF004553">
    <property type="entry name" value="CHP00095"/>
    <property type="match status" value="1"/>
</dbReference>
<dbReference type="Proteomes" id="UP000886384">
    <property type="component" value="Unassembled WGS sequence"/>
</dbReference>
<dbReference type="GO" id="GO:0003676">
    <property type="term" value="F:nucleic acid binding"/>
    <property type="evidence" value="ECO:0007669"/>
    <property type="project" value="InterPro"/>
</dbReference>
<dbReference type="PANTHER" id="PTHR43542">
    <property type="entry name" value="METHYLTRANSFERASE"/>
    <property type="match status" value="1"/>
</dbReference>
<evidence type="ECO:0000256" key="3">
    <source>
        <dbReference type="ARBA" id="ARBA00012141"/>
    </source>
</evidence>
<evidence type="ECO:0000256" key="2">
    <source>
        <dbReference type="ARBA" id="ARBA00005269"/>
    </source>
</evidence>
<sequence length="198" mass="22036">MTKHRKKQSNTEGSIRIIGGTLRGRKISFPNIQGLRPTGDRIRETLFNWLQPDIGDSRCLDLFSGSGALGFESASRGAAEVVMVESDSHAYMQLKQQAELLKTSVCKLHHQTAQQFISSAQGHFDIVYIDPPFSAQLWASIADSLVLQSLLHAGAKIYLEQPRQMAIDTLPPSWFLLKEKQAGDVIYCLFEYQPGAKS</sequence>
<dbReference type="GO" id="GO:0052913">
    <property type="term" value="F:16S rRNA (guanine(966)-N(2))-methyltransferase activity"/>
    <property type="evidence" value="ECO:0007669"/>
    <property type="project" value="UniProtKB-EC"/>
</dbReference>
<evidence type="ECO:0000256" key="1">
    <source>
        <dbReference type="ARBA" id="ARBA00002649"/>
    </source>
</evidence>
<dbReference type="PANTHER" id="PTHR43542:SF1">
    <property type="entry name" value="METHYLTRANSFERASE"/>
    <property type="match status" value="1"/>
</dbReference>
<gene>
    <name evidence="9" type="primary">rsmD</name>
    <name evidence="9" type="ORF">ENI26_10560</name>
</gene>
<keyword evidence="6 8" id="KW-0808">Transferase</keyword>
<dbReference type="AlphaFoldDB" id="A0A7C2AC53"/>
<name>A0A7C2AC53_9GAMM</name>
<comment type="similarity">
    <text evidence="2 8">Belongs to the methyltransferase superfamily. RsmD family.</text>
</comment>
<dbReference type="Gene3D" id="3.40.50.150">
    <property type="entry name" value="Vaccinia Virus protein VP39"/>
    <property type="match status" value="1"/>
</dbReference>
<dbReference type="SUPFAM" id="SSF53335">
    <property type="entry name" value="S-adenosyl-L-methionine-dependent methyltransferases"/>
    <property type="match status" value="1"/>
</dbReference>
<reference evidence="9" key="1">
    <citation type="journal article" date="2020" name="mSystems">
        <title>Genome- and Community-Level Interaction Insights into Carbon Utilization and Element Cycling Functions of Hydrothermarchaeota in Hydrothermal Sediment.</title>
        <authorList>
            <person name="Zhou Z."/>
            <person name="Liu Y."/>
            <person name="Xu W."/>
            <person name="Pan J."/>
            <person name="Luo Z.H."/>
            <person name="Li M."/>
        </authorList>
    </citation>
    <scope>NUCLEOTIDE SEQUENCE [LARGE SCALE GENOMIC DNA]</scope>
    <source>
        <strain evidence="9">HyVt-380</strain>
    </source>
</reference>
<dbReference type="EMBL" id="DRHY01000231">
    <property type="protein sequence ID" value="HEC74793.1"/>
    <property type="molecule type" value="Genomic_DNA"/>
</dbReference>
<comment type="catalytic activity">
    <reaction evidence="7 8">
        <text>guanosine(966) in 16S rRNA + S-adenosyl-L-methionine = N(2)-methylguanosine(966) in 16S rRNA + S-adenosyl-L-homocysteine + H(+)</text>
        <dbReference type="Rhea" id="RHEA:23548"/>
        <dbReference type="Rhea" id="RHEA-COMP:10211"/>
        <dbReference type="Rhea" id="RHEA-COMP:10212"/>
        <dbReference type="ChEBI" id="CHEBI:15378"/>
        <dbReference type="ChEBI" id="CHEBI:57856"/>
        <dbReference type="ChEBI" id="CHEBI:59789"/>
        <dbReference type="ChEBI" id="CHEBI:74269"/>
        <dbReference type="ChEBI" id="CHEBI:74481"/>
        <dbReference type="EC" id="2.1.1.171"/>
    </reaction>
</comment>
<dbReference type="Pfam" id="PF03602">
    <property type="entry name" value="Cons_hypoth95"/>
    <property type="match status" value="1"/>
</dbReference>
<comment type="function">
    <text evidence="1 8">Specifically methylates the guanine in position 966 of 16S rRNA in the assembled 30S particle.</text>
</comment>
<comment type="caution">
    <text evidence="9">The sequence shown here is derived from an EMBL/GenBank/DDBJ whole genome shotgun (WGS) entry which is preliminary data.</text>
</comment>
<protein>
    <recommendedName>
        <fullName evidence="4 8">Ribosomal RNA small subunit methyltransferase D</fullName>
        <ecNumber evidence="3 8">2.1.1.171</ecNumber>
    </recommendedName>
</protein>
<keyword evidence="8" id="KW-0698">rRNA processing</keyword>
<dbReference type="InterPro" id="IPR002052">
    <property type="entry name" value="DNA_methylase_N6_adenine_CS"/>
</dbReference>
<dbReference type="CDD" id="cd02440">
    <property type="entry name" value="AdoMet_MTases"/>
    <property type="match status" value="1"/>
</dbReference>
<dbReference type="InterPro" id="IPR004398">
    <property type="entry name" value="RNA_MeTrfase_RsmD"/>
</dbReference>
<organism evidence="9">
    <name type="scientific">Methylophaga aminisulfidivorans</name>
    <dbReference type="NCBI Taxonomy" id="230105"/>
    <lineage>
        <taxon>Bacteria</taxon>
        <taxon>Pseudomonadati</taxon>
        <taxon>Pseudomonadota</taxon>
        <taxon>Gammaproteobacteria</taxon>
        <taxon>Thiotrichales</taxon>
        <taxon>Piscirickettsiaceae</taxon>
        <taxon>Methylophaga</taxon>
    </lineage>
</organism>
<dbReference type="PROSITE" id="PS00092">
    <property type="entry name" value="N6_MTASE"/>
    <property type="match status" value="1"/>
</dbReference>
<proteinExistence type="inferred from homology"/>
<evidence type="ECO:0000256" key="4">
    <source>
        <dbReference type="ARBA" id="ARBA00013682"/>
    </source>
</evidence>
<evidence type="ECO:0000256" key="6">
    <source>
        <dbReference type="ARBA" id="ARBA00022679"/>
    </source>
</evidence>
<evidence type="ECO:0000313" key="9">
    <source>
        <dbReference type="EMBL" id="HEC74793.1"/>
    </source>
</evidence>
<keyword evidence="5 8" id="KW-0489">Methyltransferase</keyword>
<dbReference type="NCBIfam" id="TIGR00095">
    <property type="entry name" value="16S rRNA (guanine(966)-N(2))-methyltransferase RsmD"/>
    <property type="match status" value="1"/>
</dbReference>
<keyword evidence="8" id="KW-0949">S-adenosyl-L-methionine</keyword>